<dbReference type="Proteomes" id="UP000828048">
    <property type="component" value="Chromosome 5"/>
</dbReference>
<dbReference type="EMBL" id="CM037155">
    <property type="protein sequence ID" value="KAH7845859.1"/>
    <property type="molecule type" value="Genomic_DNA"/>
</dbReference>
<protein>
    <submittedName>
        <fullName evidence="1">Uncharacterized protein</fullName>
    </submittedName>
</protein>
<proteinExistence type="predicted"/>
<evidence type="ECO:0000313" key="1">
    <source>
        <dbReference type="EMBL" id="KAH7845859.1"/>
    </source>
</evidence>
<reference evidence="1 2" key="1">
    <citation type="journal article" date="2021" name="Hortic Res">
        <title>High-quality reference genome and annotation aids understanding of berry development for evergreen blueberry (Vaccinium darrowii).</title>
        <authorList>
            <person name="Yu J."/>
            <person name="Hulse-Kemp A.M."/>
            <person name="Babiker E."/>
            <person name="Staton M."/>
        </authorList>
    </citation>
    <scope>NUCLEOTIDE SEQUENCE [LARGE SCALE GENOMIC DNA]</scope>
    <source>
        <strain evidence="2">cv. NJ 8807/NJ 8810</strain>
        <tissue evidence="1">Young leaf</tissue>
    </source>
</reference>
<gene>
    <name evidence="1" type="ORF">Vadar_006748</name>
</gene>
<evidence type="ECO:0000313" key="2">
    <source>
        <dbReference type="Proteomes" id="UP000828048"/>
    </source>
</evidence>
<keyword evidence="2" id="KW-1185">Reference proteome</keyword>
<name>A0ACB7XX42_9ERIC</name>
<comment type="caution">
    <text evidence="1">The sequence shown here is derived from an EMBL/GenBank/DDBJ whole genome shotgun (WGS) entry which is preliminary data.</text>
</comment>
<accession>A0ACB7XX42</accession>
<organism evidence="1 2">
    <name type="scientific">Vaccinium darrowii</name>
    <dbReference type="NCBI Taxonomy" id="229202"/>
    <lineage>
        <taxon>Eukaryota</taxon>
        <taxon>Viridiplantae</taxon>
        <taxon>Streptophyta</taxon>
        <taxon>Embryophyta</taxon>
        <taxon>Tracheophyta</taxon>
        <taxon>Spermatophyta</taxon>
        <taxon>Magnoliopsida</taxon>
        <taxon>eudicotyledons</taxon>
        <taxon>Gunneridae</taxon>
        <taxon>Pentapetalae</taxon>
        <taxon>asterids</taxon>
        <taxon>Ericales</taxon>
        <taxon>Ericaceae</taxon>
        <taxon>Vaccinioideae</taxon>
        <taxon>Vaccinieae</taxon>
        <taxon>Vaccinium</taxon>
    </lineage>
</organism>
<sequence>MATASAGLAEAYVMRKLQKEKLKKNMADDQKIKVATYGDQAREVISNPRSQMKTSDSDHNQGCFFGMFKKIHPTSVASSSDSVS</sequence>